<name>A0AAV4IXZ0_9GAST</name>
<dbReference type="SUPFAM" id="SSF51735">
    <property type="entry name" value="NAD(P)-binding Rossmann-fold domains"/>
    <property type="match status" value="1"/>
</dbReference>
<sequence length="143" mass="16432">MMKAISGLPYFYLSLCDVRDVARVHLVCMTHPEAAGNRHIVYTKFMQLPEIGDVLKTEFHTQGYDPLTKTVPNIAVRIMSWFDSETSSRYNTLKQPMPFDNFKLRNVLEIEPISAEKSLIDMVYRLIELGMLPKTDQYKGPSS</sequence>
<dbReference type="EMBL" id="BMAT01013521">
    <property type="protein sequence ID" value="GFS14480.1"/>
    <property type="molecule type" value="Genomic_DNA"/>
</dbReference>
<evidence type="ECO:0000313" key="1">
    <source>
        <dbReference type="EMBL" id="GFS14480.1"/>
    </source>
</evidence>
<dbReference type="Gene3D" id="3.40.50.720">
    <property type="entry name" value="NAD(P)-binding Rossmann-like Domain"/>
    <property type="match status" value="1"/>
</dbReference>
<proteinExistence type="predicted"/>
<evidence type="ECO:0000313" key="2">
    <source>
        <dbReference type="Proteomes" id="UP000762676"/>
    </source>
</evidence>
<dbReference type="Proteomes" id="UP000762676">
    <property type="component" value="Unassembled WGS sequence"/>
</dbReference>
<accession>A0AAV4IXZ0</accession>
<protein>
    <submittedName>
        <fullName evidence="1">NADPH-dependent aldehyde reductase ARI1-like isoform X1</fullName>
    </submittedName>
</protein>
<organism evidence="1 2">
    <name type="scientific">Elysia marginata</name>
    <dbReference type="NCBI Taxonomy" id="1093978"/>
    <lineage>
        <taxon>Eukaryota</taxon>
        <taxon>Metazoa</taxon>
        <taxon>Spiralia</taxon>
        <taxon>Lophotrochozoa</taxon>
        <taxon>Mollusca</taxon>
        <taxon>Gastropoda</taxon>
        <taxon>Heterobranchia</taxon>
        <taxon>Euthyneura</taxon>
        <taxon>Panpulmonata</taxon>
        <taxon>Sacoglossa</taxon>
        <taxon>Placobranchoidea</taxon>
        <taxon>Plakobranchidae</taxon>
        <taxon>Elysia</taxon>
    </lineage>
</organism>
<reference evidence="1 2" key="1">
    <citation type="journal article" date="2021" name="Elife">
        <title>Chloroplast acquisition without the gene transfer in kleptoplastic sea slugs, Plakobranchus ocellatus.</title>
        <authorList>
            <person name="Maeda T."/>
            <person name="Takahashi S."/>
            <person name="Yoshida T."/>
            <person name="Shimamura S."/>
            <person name="Takaki Y."/>
            <person name="Nagai Y."/>
            <person name="Toyoda A."/>
            <person name="Suzuki Y."/>
            <person name="Arimoto A."/>
            <person name="Ishii H."/>
            <person name="Satoh N."/>
            <person name="Nishiyama T."/>
            <person name="Hasebe M."/>
            <person name="Maruyama T."/>
            <person name="Minagawa J."/>
            <person name="Obokata J."/>
            <person name="Shigenobu S."/>
        </authorList>
    </citation>
    <scope>NUCLEOTIDE SEQUENCE [LARGE SCALE GENOMIC DNA]</scope>
</reference>
<gene>
    <name evidence="1" type="ORF">ElyMa_006747100</name>
</gene>
<keyword evidence="2" id="KW-1185">Reference proteome</keyword>
<dbReference type="InterPro" id="IPR036291">
    <property type="entry name" value="NAD(P)-bd_dom_sf"/>
</dbReference>
<dbReference type="AlphaFoldDB" id="A0AAV4IXZ0"/>
<comment type="caution">
    <text evidence="1">The sequence shown here is derived from an EMBL/GenBank/DDBJ whole genome shotgun (WGS) entry which is preliminary data.</text>
</comment>